<organism evidence="1 2">
    <name type="scientific">Lithospermum erythrorhizon</name>
    <name type="common">Purple gromwell</name>
    <name type="synonym">Lithospermum officinale var. erythrorhizon</name>
    <dbReference type="NCBI Taxonomy" id="34254"/>
    <lineage>
        <taxon>Eukaryota</taxon>
        <taxon>Viridiplantae</taxon>
        <taxon>Streptophyta</taxon>
        <taxon>Embryophyta</taxon>
        <taxon>Tracheophyta</taxon>
        <taxon>Spermatophyta</taxon>
        <taxon>Magnoliopsida</taxon>
        <taxon>eudicotyledons</taxon>
        <taxon>Gunneridae</taxon>
        <taxon>Pentapetalae</taxon>
        <taxon>asterids</taxon>
        <taxon>lamiids</taxon>
        <taxon>Boraginales</taxon>
        <taxon>Boraginaceae</taxon>
        <taxon>Boraginoideae</taxon>
        <taxon>Lithospermeae</taxon>
        <taxon>Lithospermum</taxon>
    </lineage>
</organism>
<evidence type="ECO:0000313" key="1">
    <source>
        <dbReference type="EMBL" id="GAA0156380.1"/>
    </source>
</evidence>
<dbReference type="EMBL" id="BAABME010002848">
    <property type="protein sequence ID" value="GAA0156380.1"/>
    <property type="molecule type" value="Genomic_DNA"/>
</dbReference>
<gene>
    <name evidence="1" type="ORF">LIER_13893</name>
</gene>
<dbReference type="Proteomes" id="UP001454036">
    <property type="component" value="Unassembled WGS sequence"/>
</dbReference>
<keyword evidence="2" id="KW-1185">Reference proteome</keyword>
<accession>A0AAV3Q186</accession>
<name>A0AAV3Q186_LITER</name>
<reference evidence="1 2" key="1">
    <citation type="submission" date="2024-01" db="EMBL/GenBank/DDBJ databases">
        <title>The complete chloroplast genome sequence of Lithospermum erythrorhizon: insights into the phylogenetic relationship among Boraginaceae species and the maternal lineages of purple gromwells.</title>
        <authorList>
            <person name="Okada T."/>
            <person name="Watanabe K."/>
        </authorList>
    </citation>
    <scope>NUCLEOTIDE SEQUENCE [LARGE SCALE GENOMIC DNA]</scope>
</reference>
<dbReference type="AlphaFoldDB" id="A0AAV3Q186"/>
<comment type="caution">
    <text evidence="1">The sequence shown here is derived from an EMBL/GenBank/DDBJ whole genome shotgun (WGS) entry which is preliminary data.</text>
</comment>
<proteinExistence type="predicted"/>
<evidence type="ECO:0000313" key="2">
    <source>
        <dbReference type="Proteomes" id="UP001454036"/>
    </source>
</evidence>
<protein>
    <submittedName>
        <fullName evidence="1">Uncharacterized protein</fullName>
    </submittedName>
</protein>
<sequence>MREPWESRRLQLSVHWFIQTMNKVFEHTGDLINIKVAHNLMRLIAEGFGEDNADTDSQLRSLSNSKHLVAL</sequence>